<dbReference type="AlphaFoldDB" id="A0AAW1V757"/>
<proteinExistence type="predicted"/>
<organism evidence="1 2">
    <name type="scientific">Henosepilachna vigintioctopunctata</name>
    <dbReference type="NCBI Taxonomy" id="420089"/>
    <lineage>
        <taxon>Eukaryota</taxon>
        <taxon>Metazoa</taxon>
        <taxon>Ecdysozoa</taxon>
        <taxon>Arthropoda</taxon>
        <taxon>Hexapoda</taxon>
        <taxon>Insecta</taxon>
        <taxon>Pterygota</taxon>
        <taxon>Neoptera</taxon>
        <taxon>Endopterygota</taxon>
        <taxon>Coleoptera</taxon>
        <taxon>Polyphaga</taxon>
        <taxon>Cucujiformia</taxon>
        <taxon>Coccinelloidea</taxon>
        <taxon>Coccinellidae</taxon>
        <taxon>Epilachninae</taxon>
        <taxon>Epilachnini</taxon>
        <taxon>Henosepilachna</taxon>
    </lineage>
</organism>
<protein>
    <submittedName>
        <fullName evidence="1">Uncharacterized protein</fullName>
    </submittedName>
</protein>
<dbReference type="Proteomes" id="UP001431783">
    <property type="component" value="Unassembled WGS sequence"/>
</dbReference>
<comment type="caution">
    <text evidence="1">The sequence shown here is derived from an EMBL/GenBank/DDBJ whole genome shotgun (WGS) entry which is preliminary data.</text>
</comment>
<name>A0AAW1V757_9CUCU</name>
<evidence type="ECO:0000313" key="2">
    <source>
        <dbReference type="Proteomes" id="UP001431783"/>
    </source>
</evidence>
<accession>A0AAW1V757</accession>
<sequence>MVTEVLEAIADEIVHQCDSVVITEVITPNSFEHRSLDGEGCDDQCICSAQCFCAREIEHFSNIAVDFEASFDPSLVYFLDLESILAVEAVILQWHTQVQNVYTKSFREQMARIYRECKNPFFNNAVLAHEFLNNYEFSQILAYTTRFIDKNPPNFVQNLIIFRKN</sequence>
<dbReference type="EMBL" id="JARQZJ010000121">
    <property type="protein sequence ID" value="KAK9887729.1"/>
    <property type="molecule type" value="Genomic_DNA"/>
</dbReference>
<gene>
    <name evidence="1" type="ORF">WA026_000047</name>
</gene>
<keyword evidence="2" id="KW-1185">Reference proteome</keyword>
<reference evidence="1 2" key="1">
    <citation type="submission" date="2023-03" db="EMBL/GenBank/DDBJ databases">
        <title>Genome insight into feeding habits of ladybird beetles.</title>
        <authorList>
            <person name="Li H.-S."/>
            <person name="Huang Y.-H."/>
            <person name="Pang H."/>
        </authorList>
    </citation>
    <scope>NUCLEOTIDE SEQUENCE [LARGE SCALE GENOMIC DNA]</scope>
    <source>
        <strain evidence="1">SYSU_2023b</strain>
        <tissue evidence="1">Whole body</tissue>
    </source>
</reference>
<evidence type="ECO:0000313" key="1">
    <source>
        <dbReference type="EMBL" id="KAK9887729.1"/>
    </source>
</evidence>